<evidence type="ECO:0000313" key="2">
    <source>
        <dbReference type="Proteomes" id="UP001159363"/>
    </source>
</evidence>
<dbReference type="Proteomes" id="UP001159363">
    <property type="component" value="Chromosome 3"/>
</dbReference>
<name>A0ABQ9I238_9NEOP</name>
<organism evidence="1 2">
    <name type="scientific">Dryococelus australis</name>
    <dbReference type="NCBI Taxonomy" id="614101"/>
    <lineage>
        <taxon>Eukaryota</taxon>
        <taxon>Metazoa</taxon>
        <taxon>Ecdysozoa</taxon>
        <taxon>Arthropoda</taxon>
        <taxon>Hexapoda</taxon>
        <taxon>Insecta</taxon>
        <taxon>Pterygota</taxon>
        <taxon>Neoptera</taxon>
        <taxon>Polyneoptera</taxon>
        <taxon>Phasmatodea</taxon>
        <taxon>Verophasmatodea</taxon>
        <taxon>Anareolatae</taxon>
        <taxon>Phasmatidae</taxon>
        <taxon>Eurycanthinae</taxon>
        <taxon>Dryococelus</taxon>
    </lineage>
</organism>
<protein>
    <submittedName>
        <fullName evidence="1">Uncharacterized protein</fullName>
    </submittedName>
</protein>
<dbReference type="EMBL" id="JARBHB010000003">
    <property type="protein sequence ID" value="KAJ8890696.1"/>
    <property type="molecule type" value="Genomic_DNA"/>
</dbReference>
<comment type="caution">
    <text evidence="1">The sequence shown here is derived from an EMBL/GenBank/DDBJ whole genome shotgun (WGS) entry which is preliminary data.</text>
</comment>
<sequence>MLMIVMLKFKKKAAVKLTAKNVKKLSTMMLKELSEKRIKIMDAAHEAVKVSPKLKMPGERLDSLQRDLPLSLGPRSLGGSAVGRSVGQPVATRLLWRMAASHCHVTGPVHFVTEARTIEESSNTIHSFTRKTVPVSNIRMRHIEILPEWLQAAQIPVWLAQSTAWLAPPAATTSSATTTPRRSSRKRLCCDCDHAAYPCHDPCKPSCPNNIGVKIHGYFLE</sequence>
<evidence type="ECO:0000313" key="1">
    <source>
        <dbReference type="EMBL" id="KAJ8890696.1"/>
    </source>
</evidence>
<proteinExistence type="predicted"/>
<keyword evidence="2" id="KW-1185">Reference proteome</keyword>
<gene>
    <name evidence="1" type="ORF">PR048_010205</name>
</gene>
<reference evidence="1 2" key="1">
    <citation type="submission" date="2023-02" db="EMBL/GenBank/DDBJ databases">
        <title>LHISI_Scaffold_Assembly.</title>
        <authorList>
            <person name="Stuart O.P."/>
            <person name="Cleave R."/>
            <person name="Magrath M.J.L."/>
            <person name="Mikheyev A.S."/>
        </authorList>
    </citation>
    <scope>NUCLEOTIDE SEQUENCE [LARGE SCALE GENOMIC DNA]</scope>
    <source>
        <strain evidence="1">Daus_M_001</strain>
        <tissue evidence="1">Leg muscle</tissue>
    </source>
</reference>
<accession>A0ABQ9I238</accession>